<keyword evidence="4" id="KW-0805">Transcription regulation</keyword>
<dbReference type="PANTHER" id="PTHR10253">
    <property type="entry name" value="POLYCOMB PROTEIN"/>
    <property type="match status" value="1"/>
</dbReference>
<evidence type="ECO:0000256" key="5">
    <source>
        <dbReference type="ARBA" id="ARBA00023163"/>
    </source>
</evidence>
<dbReference type="EMBL" id="JAAGAX010000005">
    <property type="protein sequence ID" value="KAF2314236.1"/>
    <property type="molecule type" value="Genomic_DNA"/>
</dbReference>
<evidence type="ECO:0000313" key="8">
    <source>
        <dbReference type="EMBL" id="KAF2314236.1"/>
    </source>
</evidence>
<keyword evidence="2 6" id="KW-0853">WD repeat</keyword>
<name>A0A6A6MPN6_HEVBR</name>
<dbReference type="InterPro" id="IPR015943">
    <property type="entry name" value="WD40/YVTN_repeat-like_dom_sf"/>
</dbReference>
<evidence type="ECO:0000256" key="6">
    <source>
        <dbReference type="PROSITE-ProRule" id="PRU00221"/>
    </source>
</evidence>
<keyword evidence="7" id="KW-1133">Transmembrane helix</keyword>
<evidence type="ECO:0000256" key="3">
    <source>
        <dbReference type="ARBA" id="ARBA00022737"/>
    </source>
</evidence>
<dbReference type="SUPFAM" id="SSF50978">
    <property type="entry name" value="WD40 repeat-like"/>
    <property type="match status" value="1"/>
</dbReference>
<comment type="similarity">
    <text evidence="1">Belongs to the WD repeat ESC family.</text>
</comment>
<dbReference type="InterPro" id="IPR019775">
    <property type="entry name" value="WD40_repeat_CS"/>
</dbReference>
<proteinExistence type="inferred from homology"/>
<feature type="repeat" description="WD" evidence="6">
    <location>
        <begin position="291"/>
        <end position="333"/>
    </location>
</feature>
<keyword evidence="7" id="KW-0472">Membrane</keyword>
<dbReference type="PROSITE" id="PS00678">
    <property type="entry name" value="WD_REPEATS_1"/>
    <property type="match status" value="1"/>
</dbReference>
<evidence type="ECO:0000256" key="7">
    <source>
        <dbReference type="SAM" id="Phobius"/>
    </source>
</evidence>
<evidence type="ECO:0000256" key="4">
    <source>
        <dbReference type="ARBA" id="ARBA00023015"/>
    </source>
</evidence>
<accession>A0A6A6MPN6</accession>
<dbReference type="InterPro" id="IPR001680">
    <property type="entry name" value="WD40_rpt"/>
</dbReference>
<keyword evidence="5" id="KW-0804">Transcription</keyword>
<dbReference type="InterPro" id="IPR020472">
    <property type="entry name" value="WD40_PAC1"/>
</dbReference>
<gene>
    <name evidence="8" type="ORF">GH714_024374</name>
</gene>
<dbReference type="InterPro" id="IPR051243">
    <property type="entry name" value="PcG_WD-repeat"/>
</dbReference>
<dbReference type="Gene3D" id="2.130.10.10">
    <property type="entry name" value="YVTN repeat-like/Quinoprotein amine dehydrogenase"/>
    <property type="match status" value="1"/>
</dbReference>
<dbReference type="PRINTS" id="PR00320">
    <property type="entry name" value="GPROTEINBRPT"/>
</dbReference>
<feature type="transmembrane region" description="Helical" evidence="7">
    <location>
        <begin position="7"/>
        <end position="26"/>
    </location>
</feature>
<dbReference type="PROSITE" id="PS50082">
    <property type="entry name" value="WD_REPEATS_2"/>
    <property type="match status" value="2"/>
</dbReference>
<dbReference type="SMART" id="SM00320">
    <property type="entry name" value="WD40"/>
    <property type="match status" value="4"/>
</dbReference>
<reference evidence="8 9" key="1">
    <citation type="journal article" date="2020" name="Mol. Plant">
        <title>The Chromosome-Based Rubber Tree Genome Provides New Insights into Spurge Genome Evolution and Rubber Biosynthesis.</title>
        <authorList>
            <person name="Liu J."/>
            <person name="Shi C."/>
            <person name="Shi C.C."/>
            <person name="Li W."/>
            <person name="Zhang Q.J."/>
            <person name="Zhang Y."/>
            <person name="Li K."/>
            <person name="Lu H.F."/>
            <person name="Shi C."/>
            <person name="Zhu S.T."/>
            <person name="Xiao Z.Y."/>
            <person name="Nan H."/>
            <person name="Yue Y."/>
            <person name="Zhu X.G."/>
            <person name="Wu Y."/>
            <person name="Hong X.N."/>
            <person name="Fan G.Y."/>
            <person name="Tong Y."/>
            <person name="Zhang D."/>
            <person name="Mao C.L."/>
            <person name="Liu Y.L."/>
            <person name="Hao S.J."/>
            <person name="Liu W.Q."/>
            <person name="Lv M.Q."/>
            <person name="Zhang H.B."/>
            <person name="Liu Y."/>
            <person name="Hu-Tang G.R."/>
            <person name="Wang J.P."/>
            <person name="Wang J.H."/>
            <person name="Sun Y.H."/>
            <person name="Ni S.B."/>
            <person name="Chen W.B."/>
            <person name="Zhang X.C."/>
            <person name="Jiao Y.N."/>
            <person name="Eichler E.E."/>
            <person name="Li G.H."/>
            <person name="Liu X."/>
            <person name="Gao L.Z."/>
        </authorList>
    </citation>
    <scope>NUCLEOTIDE SEQUENCE [LARGE SCALE GENOMIC DNA]</scope>
    <source>
        <strain evidence="9">cv. GT1</strain>
        <tissue evidence="8">Leaf</tissue>
    </source>
</reference>
<keyword evidence="7" id="KW-0812">Transmembrane</keyword>
<keyword evidence="3" id="KW-0677">Repeat</keyword>
<evidence type="ECO:0000313" key="9">
    <source>
        <dbReference type="Proteomes" id="UP000467840"/>
    </source>
</evidence>
<dbReference type="InterPro" id="IPR036322">
    <property type="entry name" value="WD40_repeat_dom_sf"/>
</dbReference>
<sequence>MTDCCKRCSSFILALGSTALFMWLSLRPSKPKCLLQQFYIPALNKTLNPPGNTTLFFQLRLENTNKDKGVYYDPVNVTFFDSPNKTHFIGNFTIPNFYQGHKKKATKNGSFNARGLDWEAVSLAVSNGSAVFRVDMATSVRYKIMAWKTKRHRILVGANVIISNQGTLVNPKKGCDPVVGSLASSKKREYRVTNRLQEGKRPLYAVVFNFIDSRYFNVFATVGGNRVTVYQCLEGGVIAVLQSYVDEDKDESFYTVSWACNVDGTPFVVAGGINGIIRVIDASNEKIHKSFVGHGDSINEIRTQPLKPSLVVSASKDESVRLWNVHTGICILIFAGAGGHRNEVLSVDFHPSDIYRIASCGMDNTVKIWSMKEFWTYVEKSFTWTDLPSKFPTKYVQFPVFIASVHSNYVDCNRWLGDFILSKSVDNEIVLWEPKMKEQSPGEFSCDFHYNAAAIGNREGKIYVWELQSSPLFSLQGYLIVNPNLRLDKLQCHLMGAPYLAAVRMEPYGVGMQHHLPRKS</sequence>
<organism evidence="8 9">
    <name type="scientific">Hevea brasiliensis</name>
    <name type="common">Para rubber tree</name>
    <name type="synonym">Siphonia brasiliensis</name>
    <dbReference type="NCBI Taxonomy" id="3981"/>
    <lineage>
        <taxon>Eukaryota</taxon>
        <taxon>Viridiplantae</taxon>
        <taxon>Streptophyta</taxon>
        <taxon>Embryophyta</taxon>
        <taxon>Tracheophyta</taxon>
        <taxon>Spermatophyta</taxon>
        <taxon>Magnoliopsida</taxon>
        <taxon>eudicotyledons</taxon>
        <taxon>Gunneridae</taxon>
        <taxon>Pentapetalae</taxon>
        <taxon>rosids</taxon>
        <taxon>fabids</taxon>
        <taxon>Malpighiales</taxon>
        <taxon>Euphorbiaceae</taxon>
        <taxon>Crotonoideae</taxon>
        <taxon>Micrandreae</taxon>
        <taxon>Hevea</taxon>
    </lineage>
</organism>
<dbReference type="PROSITE" id="PS50294">
    <property type="entry name" value="WD_REPEATS_REGION"/>
    <property type="match status" value="2"/>
</dbReference>
<keyword evidence="9" id="KW-1185">Reference proteome</keyword>
<evidence type="ECO:0000256" key="2">
    <source>
        <dbReference type="ARBA" id="ARBA00022574"/>
    </source>
</evidence>
<dbReference type="Pfam" id="PF00400">
    <property type="entry name" value="WD40"/>
    <property type="match status" value="2"/>
</dbReference>
<dbReference type="Proteomes" id="UP000467840">
    <property type="component" value="Chromosome 15"/>
</dbReference>
<feature type="repeat" description="WD" evidence="6">
    <location>
        <begin position="337"/>
        <end position="372"/>
    </location>
</feature>
<comment type="caution">
    <text evidence="8">The sequence shown here is derived from an EMBL/GenBank/DDBJ whole genome shotgun (WGS) entry which is preliminary data.</text>
</comment>
<dbReference type="AlphaFoldDB" id="A0A6A6MPN6"/>
<evidence type="ECO:0000256" key="1">
    <source>
        <dbReference type="ARBA" id="ARBA00008075"/>
    </source>
</evidence>
<protein>
    <submittedName>
        <fullName evidence="8">Uncharacterized protein</fullName>
    </submittedName>
</protein>